<keyword evidence="5" id="KW-0808">Transferase</keyword>
<dbReference type="GO" id="GO:0004721">
    <property type="term" value="F:phosphoprotein phosphatase activity"/>
    <property type="evidence" value="ECO:0007669"/>
    <property type="project" value="TreeGrafter"/>
</dbReference>
<comment type="subcellular location">
    <subcellularLocation>
        <location evidence="2">Membrane</location>
    </subcellularLocation>
</comment>
<comment type="catalytic activity">
    <reaction evidence="1">
        <text>ATP + protein L-histidine = ADP + protein N-phospho-L-histidine.</text>
        <dbReference type="EC" id="2.7.13.3"/>
    </reaction>
</comment>
<evidence type="ECO:0000256" key="1">
    <source>
        <dbReference type="ARBA" id="ARBA00000085"/>
    </source>
</evidence>
<dbReference type="GO" id="GO:0005524">
    <property type="term" value="F:ATP binding"/>
    <property type="evidence" value="ECO:0007669"/>
    <property type="project" value="UniProtKB-KW"/>
</dbReference>
<dbReference type="InterPro" id="IPR003661">
    <property type="entry name" value="HisK_dim/P_dom"/>
</dbReference>
<dbReference type="InterPro" id="IPR005467">
    <property type="entry name" value="His_kinase_dom"/>
</dbReference>
<evidence type="ECO:0000259" key="10">
    <source>
        <dbReference type="PROSITE" id="PS50109"/>
    </source>
</evidence>
<dbReference type="InterPro" id="IPR050351">
    <property type="entry name" value="BphY/WalK/GraS-like"/>
</dbReference>
<dbReference type="CDD" id="cd00082">
    <property type="entry name" value="HisKA"/>
    <property type="match status" value="1"/>
</dbReference>
<dbReference type="GO" id="GO:0016036">
    <property type="term" value="P:cellular response to phosphate starvation"/>
    <property type="evidence" value="ECO:0007669"/>
    <property type="project" value="TreeGrafter"/>
</dbReference>
<evidence type="ECO:0000256" key="8">
    <source>
        <dbReference type="ARBA" id="ARBA00022840"/>
    </source>
</evidence>
<dbReference type="Pfam" id="PF00512">
    <property type="entry name" value="HisKA"/>
    <property type="match status" value="1"/>
</dbReference>
<dbReference type="InterPro" id="IPR036890">
    <property type="entry name" value="HATPase_C_sf"/>
</dbReference>
<dbReference type="GO" id="GO:0005886">
    <property type="term" value="C:plasma membrane"/>
    <property type="evidence" value="ECO:0007669"/>
    <property type="project" value="TreeGrafter"/>
</dbReference>
<evidence type="ECO:0000256" key="3">
    <source>
        <dbReference type="ARBA" id="ARBA00012438"/>
    </source>
</evidence>
<gene>
    <name evidence="11" type="ORF">JRU67_00760</name>
</gene>
<keyword evidence="4" id="KW-0597">Phosphoprotein</keyword>
<name>A0AB37HL28_MAMSC</name>
<reference evidence="11" key="1">
    <citation type="submission" date="2021-02" db="EMBL/GenBank/DDBJ databases">
        <title>cfr and optrA-positive Staphylococcus spp.</title>
        <authorList>
            <person name="Chen L."/>
        </authorList>
    </citation>
    <scope>NUCLEOTIDE SEQUENCE</scope>
    <source>
        <strain evidence="11">GDQ20D70P</strain>
    </source>
</reference>
<keyword evidence="8" id="KW-0067">ATP-binding</keyword>
<keyword evidence="7 11" id="KW-0418">Kinase</keyword>
<dbReference type="PROSITE" id="PS50109">
    <property type="entry name" value="HIS_KIN"/>
    <property type="match status" value="1"/>
</dbReference>
<organism evidence="11 12">
    <name type="scientific">Mammaliicoccus sciuri</name>
    <name type="common">Staphylococcus sciuri</name>
    <dbReference type="NCBI Taxonomy" id="1296"/>
    <lineage>
        <taxon>Bacteria</taxon>
        <taxon>Bacillati</taxon>
        <taxon>Bacillota</taxon>
        <taxon>Bacilli</taxon>
        <taxon>Bacillales</taxon>
        <taxon>Staphylococcaceae</taxon>
        <taxon>Mammaliicoccus</taxon>
    </lineage>
</organism>
<dbReference type="EMBL" id="CP069389">
    <property type="protein sequence ID" value="QRN91397.1"/>
    <property type="molecule type" value="Genomic_DNA"/>
</dbReference>
<dbReference type="PANTHER" id="PTHR45453:SF1">
    <property type="entry name" value="PHOSPHATE REGULON SENSOR PROTEIN PHOR"/>
    <property type="match status" value="1"/>
</dbReference>
<evidence type="ECO:0000256" key="4">
    <source>
        <dbReference type="ARBA" id="ARBA00022553"/>
    </source>
</evidence>
<keyword evidence="6" id="KW-0547">Nucleotide-binding</keyword>
<evidence type="ECO:0000256" key="7">
    <source>
        <dbReference type="ARBA" id="ARBA00022777"/>
    </source>
</evidence>
<dbReference type="SUPFAM" id="SSF47384">
    <property type="entry name" value="Homodimeric domain of signal transducing histidine kinase"/>
    <property type="match status" value="1"/>
</dbReference>
<evidence type="ECO:0000313" key="12">
    <source>
        <dbReference type="Proteomes" id="UP000640299"/>
    </source>
</evidence>
<accession>A0AB37HL28</accession>
<evidence type="ECO:0000256" key="2">
    <source>
        <dbReference type="ARBA" id="ARBA00004370"/>
    </source>
</evidence>
<dbReference type="AlphaFoldDB" id="A0AB37HL28"/>
<feature type="domain" description="Histidine kinase" evidence="10">
    <location>
        <begin position="13"/>
        <end position="173"/>
    </location>
</feature>
<evidence type="ECO:0000256" key="5">
    <source>
        <dbReference type="ARBA" id="ARBA00022679"/>
    </source>
</evidence>
<dbReference type="PANTHER" id="PTHR45453">
    <property type="entry name" value="PHOSPHATE REGULON SENSOR PROTEIN PHOR"/>
    <property type="match status" value="1"/>
</dbReference>
<dbReference type="Gene3D" id="1.10.287.130">
    <property type="match status" value="1"/>
</dbReference>
<proteinExistence type="predicted"/>
<dbReference type="Proteomes" id="UP000640299">
    <property type="component" value="Chromosome"/>
</dbReference>
<evidence type="ECO:0000256" key="9">
    <source>
        <dbReference type="ARBA" id="ARBA00023012"/>
    </source>
</evidence>
<dbReference type="RefSeq" id="WP_198471767.1">
    <property type="nucleotide sequence ID" value="NZ_CP065960.1"/>
</dbReference>
<evidence type="ECO:0000256" key="6">
    <source>
        <dbReference type="ARBA" id="ARBA00022741"/>
    </source>
</evidence>
<keyword evidence="9" id="KW-0902">Two-component regulatory system</keyword>
<evidence type="ECO:0000313" key="11">
    <source>
        <dbReference type="EMBL" id="QRN91397.1"/>
    </source>
</evidence>
<dbReference type="SUPFAM" id="SSF55874">
    <property type="entry name" value="ATPase domain of HSP90 chaperone/DNA topoisomerase II/histidine kinase"/>
    <property type="match status" value="1"/>
</dbReference>
<dbReference type="GO" id="GO:0000155">
    <property type="term" value="F:phosphorelay sensor kinase activity"/>
    <property type="evidence" value="ECO:0007669"/>
    <property type="project" value="InterPro"/>
</dbReference>
<dbReference type="EC" id="2.7.13.3" evidence="3"/>
<dbReference type="InterPro" id="IPR036097">
    <property type="entry name" value="HisK_dim/P_sf"/>
</dbReference>
<protein>
    <recommendedName>
        <fullName evidence="3">histidine kinase</fullName>
        <ecNumber evidence="3">2.7.13.3</ecNumber>
    </recommendedName>
</protein>
<sequence>MERTKVEQNHIDQISHDINTPLTALRLELFHLSQQYGIEDENIEVSYERIDYISKLIKNISIDQKENIQYFYTFNREVDVVSICKKIIDKWQYLIQRQNMNIKLEGVQNQLIWSGEELWFERLFENIISNIYEHSNAKNIKVTINQNQVSFVDGGIGFKVDNYQDSKGLNIIKYTAFTPANIANTIDKV</sequence>
<dbReference type="Gene3D" id="3.30.565.10">
    <property type="entry name" value="Histidine kinase-like ATPase, C-terminal domain"/>
    <property type="match status" value="1"/>
</dbReference>